<dbReference type="Proteomes" id="UP000612680">
    <property type="component" value="Chromosome"/>
</dbReference>
<name>A0ABX7I5S8_9BACT</name>
<protein>
    <submittedName>
        <fullName evidence="2">Relaxase/mobilization nuclease domain-containing protein</fullName>
    </submittedName>
</protein>
<dbReference type="Pfam" id="PF03432">
    <property type="entry name" value="Relaxase"/>
    <property type="match status" value="1"/>
</dbReference>
<accession>A0ABX7I5S8</accession>
<feature type="domain" description="MobA/VirD2-like nuclease" evidence="1">
    <location>
        <begin position="17"/>
        <end position="144"/>
    </location>
</feature>
<dbReference type="EMBL" id="CP056775">
    <property type="protein sequence ID" value="QRR00892.1"/>
    <property type="molecule type" value="Genomic_DNA"/>
</dbReference>
<proteinExistence type="predicted"/>
<dbReference type="InterPro" id="IPR005094">
    <property type="entry name" value="Endonuclease_MobA/VirD2"/>
</dbReference>
<keyword evidence="3" id="KW-1185">Reference proteome</keyword>
<organism evidence="2 3">
    <name type="scientific">Dyadobacter sandarakinus</name>
    <dbReference type="NCBI Taxonomy" id="2747268"/>
    <lineage>
        <taxon>Bacteria</taxon>
        <taxon>Pseudomonadati</taxon>
        <taxon>Bacteroidota</taxon>
        <taxon>Cytophagia</taxon>
        <taxon>Cytophagales</taxon>
        <taxon>Spirosomataceae</taxon>
        <taxon>Dyadobacter</taxon>
    </lineage>
</organism>
<evidence type="ECO:0000313" key="2">
    <source>
        <dbReference type="EMBL" id="QRR00892.1"/>
    </source>
</evidence>
<evidence type="ECO:0000313" key="3">
    <source>
        <dbReference type="Proteomes" id="UP000612680"/>
    </source>
</evidence>
<dbReference type="RefSeq" id="WP_204662612.1">
    <property type="nucleotide sequence ID" value="NZ_CP056775.1"/>
</dbReference>
<gene>
    <name evidence="2" type="ORF">HWI92_08240</name>
</gene>
<sequence>MIGKIMIGSSFGGAVRYVMQKEQAIVLHGEGVRTQDVKSTIQDFNAQHSMNPGLGKAVGHLVLSWSEFDRGKLSQKVMVERATEYMAKMKIQDTQYLVVEHRDTSHPHIHIIYNRVGNSGKSISDRFQKRMNQKVCKQMTLKHGYHMGKGKQLVNQSKLKGVD</sequence>
<evidence type="ECO:0000259" key="1">
    <source>
        <dbReference type="Pfam" id="PF03432"/>
    </source>
</evidence>
<reference evidence="2 3" key="1">
    <citation type="submission" date="2020-06" db="EMBL/GenBank/DDBJ databases">
        <title>Dyadobacter sandarakinus sp. nov., isolated from the soil of the Arctic Yellow River Station.</title>
        <authorList>
            <person name="Zhang Y."/>
            <person name="Peng F."/>
        </authorList>
    </citation>
    <scope>NUCLEOTIDE SEQUENCE [LARGE SCALE GENOMIC DNA]</scope>
    <source>
        <strain evidence="2 3">Q3-56</strain>
    </source>
</reference>